<dbReference type="GO" id="GO:0004814">
    <property type="term" value="F:arginine-tRNA ligase activity"/>
    <property type="evidence" value="ECO:0007669"/>
    <property type="project" value="InterPro"/>
</dbReference>
<evidence type="ECO:0000256" key="2">
    <source>
        <dbReference type="ARBA" id="ARBA00022741"/>
    </source>
</evidence>
<dbReference type="RefSeq" id="WP_090935496.1">
    <property type="nucleotide sequence ID" value="NZ_FNDJ01000011.1"/>
</dbReference>
<protein>
    <submittedName>
        <fullName evidence="5">Arginyl-tRNA synthetase</fullName>
    </submittedName>
</protein>
<evidence type="ECO:0000259" key="4">
    <source>
        <dbReference type="SMART" id="SM00836"/>
    </source>
</evidence>
<dbReference type="STRING" id="633440.SAMN05421869_111167"/>
<keyword evidence="6" id="KW-1185">Reference proteome</keyword>
<dbReference type="GO" id="GO:0006420">
    <property type="term" value="P:arginyl-tRNA aminoacylation"/>
    <property type="evidence" value="ECO:0007669"/>
    <property type="project" value="InterPro"/>
</dbReference>
<sequence length="207" mass="22731">MTPDRLAEVLGEPPAPMGSWEEEAAYLSAAAPRRHVPAEGLAERVREVPGVAGVEVREHGFLRIVVSVPGEVVECVGPVEIPEPAWPDFPRTWDNPGFVVRYAHARACAVRRWARELGVPEEGFRPEELDGPHDRQVLRVLAELPGRAVSREPGWEAYLVRLALAYHDAHERAPAVPVGDAAPAPVHTARVRMAQAVRMVLVGPERL</sequence>
<feature type="domain" description="DALR anticodon binding" evidence="4">
    <location>
        <begin position="100"/>
        <end position="207"/>
    </location>
</feature>
<reference evidence="5 6" key="1">
    <citation type="submission" date="2016-10" db="EMBL/GenBank/DDBJ databases">
        <authorList>
            <person name="de Groot N.N."/>
        </authorList>
    </citation>
    <scope>NUCLEOTIDE SEQUENCE [LARGE SCALE GENOMIC DNA]</scope>
    <source>
        <strain evidence="5 6">CGMCC 4.6533</strain>
    </source>
</reference>
<proteinExistence type="predicted"/>
<dbReference type="SMART" id="SM00836">
    <property type="entry name" value="DALR_1"/>
    <property type="match status" value="1"/>
</dbReference>
<gene>
    <name evidence="5" type="ORF">SAMN05421869_111167</name>
</gene>
<name>A0A1G8V3Z4_9ACTN</name>
<dbReference type="Gene3D" id="1.10.730.10">
    <property type="entry name" value="Isoleucyl-tRNA Synthetase, Domain 1"/>
    <property type="match status" value="1"/>
</dbReference>
<evidence type="ECO:0000256" key="3">
    <source>
        <dbReference type="ARBA" id="ARBA00022840"/>
    </source>
</evidence>
<organism evidence="5 6">
    <name type="scientific">Nonomuraea jiangxiensis</name>
    <dbReference type="NCBI Taxonomy" id="633440"/>
    <lineage>
        <taxon>Bacteria</taxon>
        <taxon>Bacillati</taxon>
        <taxon>Actinomycetota</taxon>
        <taxon>Actinomycetes</taxon>
        <taxon>Streptosporangiales</taxon>
        <taxon>Streptosporangiaceae</taxon>
        <taxon>Nonomuraea</taxon>
    </lineage>
</organism>
<keyword evidence="2" id="KW-0547">Nucleotide-binding</keyword>
<accession>A0A1G8V3Z4</accession>
<dbReference type="EMBL" id="FNDJ01000011">
    <property type="protein sequence ID" value="SDJ59880.1"/>
    <property type="molecule type" value="Genomic_DNA"/>
</dbReference>
<keyword evidence="1" id="KW-0436">Ligase</keyword>
<dbReference type="InterPro" id="IPR008909">
    <property type="entry name" value="DALR_anticod-bd"/>
</dbReference>
<keyword evidence="3" id="KW-0067">ATP-binding</keyword>
<evidence type="ECO:0000313" key="5">
    <source>
        <dbReference type="EMBL" id="SDJ59880.1"/>
    </source>
</evidence>
<dbReference type="AlphaFoldDB" id="A0A1G8V3Z4"/>
<dbReference type="InterPro" id="IPR009080">
    <property type="entry name" value="tRNAsynth_Ia_anticodon-bd"/>
</dbReference>
<dbReference type="SUPFAM" id="SSF47323">
    <property type="entry name" value="Anticodon-binding domain of a subclass of class I aminoacyl-tRNA synthetases"/>
    <property type="match status" value="1"/>
</dbReference>
<evidence type="ECO:0000256" key="1">
    <source>
        <dbReference type="ARBA" id="ARBA00022598"/>
    </source>
</evidence>
<keyword evidence="5" id="KW-0030">Aminoacyl-tRNA synthetase</keyword>
<evidence type="ECO:0000313" key="6">
    <source>
        <dbReference type="Proteomes" id="UP000199202"/>
    </source>
</evidence>
<dbReference type="OrthoDB" id="9803211at2"/>
<dbReference type="Proteomes" id="UP000199202">
    <property type="component" value="Unassembled WGS sequence"/>
</dbReference>
<dbReference type="GO" id="GO:0005524">
    <property type="term" value="F:ATP binding"/>
    <property type="evidence" value="ECO:0007669"/>
    <property type="project" value="UniProtKB-KW"/>
</dbReference>